<name>A0A0J7J9D1_9GAMM</name>
<sequence>MSYGFASILLAVTGGVLVIAGLLFFRHPRWLLGWLIGTAVFGVILAGLYALVIAKNLASYQSLEGIPTVATISTQRQTEQIWRVTLETEDGRVEERTLRGDQWQVDVRMSRFSGPLGWLGISPAYRLDSLSGRYTSLEQSRTAPQTEISLAPNSRLDLWQLDRQLHLPFVEGVSGKVAFMPMRDGATFKLRLSAAGLVAVPANDQARAAVQLWDQ</sequence>
<keyword evidence="1" id="KW-0472">Membrane</keyword>
<dbReference type="STRING" id="1658765.Msub_10691"/>
<dbReference type="Proteomes" id="UP000036102">
    <property type="component" value="Unassembled WGS sequence"/>
</dbReference>
<evidence type="ECO:0000313" key="3">
    <source>
        <dbReference type="Proteomes" id="UP000036102"/>
    </source>
</evidence>
<accession>A0A0J7J9D1</accession>
<dbReference type="AlphaFoldDB" id="A0A0J7J9D1"/>
<protein>
    <recommendedName>
        <fullName evidence="4">Multidrug transporter</fullName>
    </recommendedName>
</protein>
<organism evidence="2 3">
    <name type="scientific">Marinobacter subterrani</name>
    <dbReference type="NCBI Taxonomy" id="1658765"/>
    <lineage>
        <taxon>Bacteria</taxon>
        <taxon>Pseudomonadati</taxon>
        <taxon>Pseudomonadota</taxon>
        <taxon>Gammaproteobacteria</taxon>
        <taxon>Pseudomonadales</taxon>
        <taxon>Marinobacteraceae</taxon>
        <taxon>Marinobacter</taxon>
    </lineage>
</organism>
<dbReference type="OrthoDB" id="9156649at2"/>
<keyword evidence="3" id="KW-1185">Reference proteome</keyword>
<comment type="caution">
    <text evidence="2">The sequence shown here is derived from an EMBL/GenBank/DDBJ whole genome shotgun (WGS) entry which is preliminary data.</text>
</comment>
<proteinExistence type="predicted"/>
<keyword evidence="1" id="KW-0812">Transmembrane</keyword>
<keyword evidence="1" id="KW-1133">Transmembrane helix</keyword>
<evidence type="ECO:0008006" key="4">
    <source>
        <dbReference type="Google" id="ProtNLM"/>
    </source>
</evidence>
<reference evidence="2 3" key="1">
    <citation type="submission" date="2015-06" db="EMBL/GenBank/DDBJ databases">
        <title>Marinobacter subterrani, a genetically tractable neutrophilic iron-oxidizing strain isolated from the Soudan Iron Mine.</title>
        <authorList>
            <person name="Bonis B.M."/>
            <person name="Gralnick J.A."/>
        </authorList>
    </citation>
    <scope>NUCLEOTIDE SEQUENCE [LARGE SCALE GENOMIC DNA]</scope>
    <source>
        <strain evidence="2 3">JG233</strain>
    </source>
</reference>
<dbReference type="RefSeq" id="WP_048494700.1">
    <property type="nucleotide sequence ID" value="NZ_LFBU01000001.1"/>
</dbReference>
<gene>
    <name evidence="2" type="ORF">Msub_10691</name>
</gene>
<feature type="transmembrane region" description="Helical" evidence="1">
    <location>
        <begin position="6"/>
        <end position="25"/>
    </location>
</feature>
<dbReference type="PATRIC" id="fig|1658765.3.peg.683"/>
<evidence type="ECO:0000313" key="2">
    <source>
        <dbReference type="EMBL" id="KMQ74506.1"/>
    </source>
</evidence>
<feature type="transmembrane region" description="Helical" evidence="1">
    <location>
        <begin position="32"/>
        <end position="52"/>
    </location>
</feature>
<evidence type="ECO:0000256" key="1">
    <source>
        <dbReference type="SAM" id="Phobius"/>
    </source>
</evidence>
<dbReference type="EMBL" id="LFBU01000001">
    <property type="protein sequence ID" value="KMQ74506.1"/>
    <property type="molecule type" value="Genomic_DNA"/>
</dbReference>